<dbReference type="InterPro" id="IPR036048">
    <property type="entry name" value="Interleukin_8-like_sf"/>
</dbReference>
<accession>A0A9D3N7J0</accession>
<dbReference type="EMBL" id="JAHKSW010000026">
    <property type="protein sequence ID" value="KAG7315827.1"/>
    <property type="molecule type" value="Genomic_DNA"/>
</dbReference>
<evidence type="ECO:0000313" key="4">
    <source>
        <dbReference type="EMBL" id="KAG7315827.1"/>
    </source>
</evidence>
<comment type="caution">
    <text evidence="4">The sequence shown here is derived from an EMBL/GenBank/DDBJ whole genome shotgun (WGS) entry which is preliminary data.</text>
</comment>
<feature type="signal peptide" evidence="2">
    <location>
        <begin position="1"/>
        <end position="23"/>
    </location>
</feature>
<dbReference type="Proteomes" id="UP000824219">
    <property type="component" value="Linkage Group LG26"/>
</dbReference>
<evidence type="ECO:0000313" key="5">
    <source>
        <dbReference type="Proteomes" id="UP000824219"/>
    </source>
</evidence>
<dbReference type="Gene3D" id="2.40.50.40">
    <property type="match status" value="1"/>
</dbReference>
<dbReference type="GO" id="GO:0006955">
    <property type="term" value="P:immune response"/>
    <property type="evidence" value="ECO:0007669"/>
    <property type="project" value="InterPro"/>
</dbReference>
<reference evidence="4 5" key="1">
    <citation type="submission" date="2021-06" db="EMBL/GenBank/DDBJ databases">
        <title>Chromosome-level genome assembly of the red-tail catfish (Hemibagrus wyckioides).</title>
        <authorList>
            <person name="Shao F."/>
        </authorList>
    </citation>
    <scope>NUCLEOTIDE SEQUENCE [LARGE SCALE GENOMIC DNA]</scope>
    <source>
        <strain evidence="4">EC202008001</strain>
        <tissue evidence="4">Blood</tissue>
    </source>
</reference>
<evidence type="ECO:0000256" key="1">
    <source>
        <dbReference type="ARBA" id="ARBA00022514"/>
    </source>
</evidence>
<gene>
    <name evidence="4" type="ORF">KOW79_020693</name>
</gene>
<dbReference type="Pfam" id="PF00048">
    <property type="entry name" value="IL8"/>
    <property type="match status" value="1"/>
</dbReference>
<dbReference type="InterPro" id="IPR001811">
    <property type="entry name" value="Chemokine_IL8-like_dom"/>
</dbReference>
<proteinExistence type="predicted"/>
<evidence type="ECO:0000259" key="3">
    <source>
        <dbReference type="Pfam" id="PF00048"/>
    </source>
</evidence>
<protein>
    <recommendedName>
        <fullName evidence="3">Chemokine interleukin-8-like domain-containing protein</fullName>
    </recommendedName>
</protein>
<keyword evidence="2" id="KW-0732">Signal</keyword>
<feature type="domain" description="Chemokine interleukin-8-like" evidence="3">
    <location>
        <begin position="29"/>
        <end position="81"/>
    </location>
</feature>
<dbReference type="SUPFAM" id="SSF54117">
    <property type="entry name" value="Interleukin 8-like chemokines"/>
    <property type="match status" value="1"/>
</dbReference>
<organism evidence="4 5">
    <name type="scientific">Hemibagrus wyckioides</name>
    <dbReference type="NCBI Taxonomy" id="337641"/>
    <lineage>
        <taxon>Eukaryota</taxon>
        <taxon>Metazoa</taxon>
        <taxon>Chordata</taxon>
        <taxon>Craniata</taxon>
        <taxon>Vertebrata</taxon>
        <taxon>Euteleostomi</taxon>
        <taxon>Actinopterygii</taxon>
        <taxon>Neopterygii</taxon>
        <taxon>Teleostei</taxon>
        <taxon>Ostariophysi</taxon>
        <taxon>Siluriformes</taxon>
        <taxon>Bagridae</taxon>
        <taxon>Hemibagrus</taxon>
    </lineage>
</organism>
<dbReference type="AlphaFoldDB" id="A0A9D3N7J0"/>
<keyword evidence="5" id="KW-1185">Reference proteome</keyword>
<name>A0A9D3N7J0_9TELE</name>
<evidence type="ECO:0000256" key="2">
    <source>
        <dbReference type="SAM" id="SignalP"/>
    </source>
</evidence>
<dbReference type="OrthoDB" id="8845239at2759"/>
<dbReference type="GO" id="GO:0008009">
    <property type="term" value="F:chemokine activity"/>
    <property type="evidence" value="ECO:0007669"/>
    <property type="project" value="InterPro"/>
</dbReference>
<keyword evidence="1" id="KW-0202">Cytokine</keyword>
<sequence length="128" mass="14580">MAFLTHAVSFILVVVLCIQHSNAQSIPDRCRCPTTSVKASRWKYIEEFSVTAPRSRCKVTEIILTLKMTTKTNEQRCISPNIYQGEFLQECWNRINKDGKRATVKMVECGNPRNTTKEVDKATTAQQP</sequence>
<dbReference type="GO" id="GO:0005615">
    <property type="term" value="C:extracellular space"/>
    <property type="evidence" value="ECO:0007669"/>
    <property type="project" value="UniProtKB-KW"/>
</dbReference>
<feature type="chain" id="PRO_5038339913" description="Chemokine interleukin-8-like domain-containing protein" evidence="2">
    <location>
        <begin position="24"/>
        <end position="128"/>
    </location>
</feature>